<sequence>MNNTITKEHQEAINRLAGYINNYVGSQDWGDHVDNAACYVAAALGMDEQTVNKATRDRLNIK</sequence>
<name>A0A6M3JV61_9ZZZZ</name>
<protein>
    <submittedName>
        <fullName evidence="1">Uncharacterized protein</fullName>
    </submittedName>
</protein>
<dbReference type="EMBL" id="MT142537">
    <property type="protein sequence ID" value="QJA84850.1"/>
    <property type="molecule type" value="Genomic_DNA"/>
</dbReference>
<proteinExistence type="predicted"/>
<evidence type="ECO:0000313" key="2">
    <source>
        <dbReference type="EMBL" id="QJA84850.1"/>
    </source>
</evidence>
<gene>
    <name evidence="1" type="ORF">MM415A02550_0002</name>
    <name evidence="2" type="ORF">MM415B02340_0010</name>
</gene>
<organism evidence="1">
    <name type="scientific">viral metagenome</name>
    <dbReference type="NCBI Taxonomy" id="1070528"/>
    <lineage>
        <taxon>unclassified sequences</taxon>
        <taxon>metagenomes</taxon>
        <taxon>organismal metagenomes</taxon>
    </lineage>
</organism>
<accession>A0A6M3JV61</accession>
<reference evidence="1" key="1">
    <citation type="submission" date="2020-03" db="EMBL/GenBank/DDBJ databases">
        <title>The deep terrestrial virosphere.</title>
        <authorList>
            <person name="Holmfeldt K."/>
            <person name="Nilsson E."/>
            <person name="Simone D."/>
            <person name="Lopez-Fernandez M."/>
            <person name="Wu X."/>
            <person name="de Brujin I."/>
            <person name="Lundin D."/>
            <person name="Andersson A."/>
            <person name="Bertilsson S."/>
            <person name="Dopson M."/>
        </authorList>
    </citation>
    <scope>NUCLEOTIDE SEQUENCE</scope>
    <source>
        <strain evidence="1">MM415A02550</strain>
        <strain evidence="2">MM415B02340</strain>
    </source>
</reference>
<dbReference type="EMBL" id="MT141990">
    <property type="protein sequence ID" value="QJA72942.1"/>
    <property type="molecule type" value="Genomic_DNA"/>
</dbReference>
<dbReference type="AlphaFoldDB" id="A0A6M3JV61"/>
<evidence type="ECO:0000313" key="1">
    <source>
        <dbReference type="EMBL" id="QJA72942.1"/>
    </source>
</evidence>